<dbReference type="EMBL" id="RBIM01000008">
    <property type="protein sequence ID" value="RKQ94165.1"/>
    <property type="molecule type" value="Genomic_DNA"/>
</dbReference>
<organism evidence="1 2">
    <name type="scientific">Maricaulis maris</name>
    <dbReference type="NCBI Taxonomy" id="74318"/>
    <lineage>
        <taxon>Bacteria</taxon>
        <taxon>Pseudomonadati</taxon>
        <taxon>Pseudomonadota</taxon>
        <taxon>Alphaproteobacteria</taxon>
        <taxon>Maricaulales</taxon>
        <taxon>Maricaulaceae</taxon>
        <taxon>Maricaulis</taxon>
    </lineage>
</organism>
<dbReference type="AlphaFoldDB" id="A0A495CY15"/>
<sequence length="89" mass="9852">MFKQTIRFDDVRSAHEFDQHLAAFLRAFDAEEGHDDACVFATGGVDGDAYVRVVQTDSALVLGRLLNYLSARDFPPATSVRAQYAELAN</sequence>
<gene>
    <name evidence="1" type="ORF">C7435_3138</name>
</gene>
<protein>
    <submittedName>
        <fullName evidence="1">Uncharacterized protein</fullName>
    </submittedName>
</protein>
<name>A0A495CY15_9PROT</name>
<dbReference type="RefSeq" id="WP_147422732.1">
    <property type="nucleotide sequence ID" value="NZ_RBIM01000008.1"/>
</dbReference>
<evidence type="ECO:0000313" key="2">
    <source>
        <dbReference type="Proteomes" id="UP000273675"/>
    </source>
</evidence>
<accession>A0A495CY15</accession>
<comment type="caution">
    <text evidence="1">The sequence shown here is derived from an EMBL/GenBank/DDBJ whole genome shotgun (WGS) entry which is preliminary data.</text>
</comment>
<dbReference type="OrthoDB" id="7632397at2"/>
<evidence type="ECO:0000313" key="1">
    <source>
        <dbReference type="EMBL" id="RKQ94165.1"/>
    </source>
</evidence>
<dbReference type="Proteomes" id="UP000273675">
    <property type="component" value="Unassembled WGS sequence"/>
</dbReference>
<reference evidence="1 2" key="1">
    <citation type="submission" date="2018-10" db="EMBL/GenBank/DDBJ databases">
        <title>Genomic Encyclopedia of Type Strains, Phase IV (KMG-IV): sequencing the most valuable type-strain genomes for metagenomic binning, comparative biology and taxonomic classification.</title>
        <authorList>
            <person name="Goeker M."/>
        </authorList>
    </citation>
    <scope>NUCLEOTIDE SEQUENCE [LARGE SCALE GENOMIC DNA]</scope>
    <source>
        <strain evidence="1 2">DSM 4734</strain>
    </source>
</reference>
<proteinExistence type="predicted"/>